<dbReference type="InterPro" id="IPR017937">
    <property type="entry name" value="Thioredoxin_CS"/>
</dbReference>
<dbReference type="EMBL" id="VOEI01000001">
    <property type="protein sequence ID" value="TWR28454.1"/>
    <property type="molecule type" value="Genomic_DNA"/>
</dbReference>
<feature type="chain" id="PRO_5022104716" evidence="2">
    <location>
        <begin position="22"/>
        <end position="425"/>
    </location>
</feature>
<dbReference type="Proteomes" id="UP000318010">
    <property type="component" value="Unassembled WGS sequence"/>
</dbReference>
<evidence type="ECO:0000256" key="2">
    <source>
        <dbReference type="SAM" id="SignalP"/>
    </source>
</evidence>
<sequence length="425" mass="48338">MSPMKLLVTIGLWLATAFSYAQEKAVNFQNNLTWAQVKEKAKKENKYIFVDCYTTWCVPCKVMAKEVLPQPEIASFLNDKFISVALQFDQTKQDDSTTKRWYKDVKQIGEDAKVAAYPTYLIYSPDGQLIHSMVGGSPDAKSFLTKLQNGLDPKNQLVNLRKRYAEGNRNPDFLHTFGLALLQSWDGQAPEVLNQYLSTQKDLLTKENAEFIMFATKASADPGFKILVDNGEAFDQLVNNPGLSRMMFGRIVFDEIVLPMERINGKKVERGGMITYTGEVNKSIDWNDVYTKLKNAYPSSADELLLKAKIQYYRDLSDWTNYTAQAATYNKQYANNHYQIMTYANDVMLFANDKACYSEAIQWAKPFATGNDASNNWYIDVYARLLYKLGEKEQALAVVNDGVTRLGDKAYGLKETQEKMQKGEL</sequence>
<name>A0A563UAT8_9SPHI</name>
<evidence type="ECO:0000313" key="5">
    <source>
        <dbReference type="Proteomes" id="UP000318010"/>
    </source>
</evidence>
<dbReference type="PANTHER" id="PTHR32234:SF0">
    <property type="entry name" value="THIOL:DISULFIDE INTERCHANGE PROTEIN DSBD"/>
    <property type="match status" value="1"/>
</dbReference>
<dbReference type="PROSITE" id="PS00194">
    <property type="entry name" value="THIOREDOXIN_1"/>
    <property type="match status" value="1"/>
</dbReference>
<dbReference type="PROSITE" id="PS51352">
    <property type="entry name" value="THIOREDOXIN_2"/>
    <property type="match status" value="1"/>
</dbReference>
<dbReference type="OrthoDB" id="120730at2"/>
<protein>
    <submittedName>
        <fullName evidence="4">DUF255 domain-containing protein</fullName>
    </submittedName>
</protein>
<dbReference type="GO" id="GO:0015035">
    <property type="term" value="F:protein-disulfide reductase activity"/>
    <property type="evidence" value="ECO:0007669"/>
    <property type="project" value="TreeGrafter"/>
</dbReference>
<reference evidence="4 5" key="1">
    <citation type="submission" date="2019-07" db="EMBL/GenBank/DDBJ databases">
        <authorList>
            <person name="Kim J."/>
        </authorList>
    </citation>
    <scope>NUCLEOTIDE SEQUENCE [LARGE SCALE GENOMIC DNA]</scope>
    <source>
        <strain evidence="4 5">MJ1a</strain>
    </source>
</reference>
<dbReference type="Pfam" id="PF13899">
    <property type="entry name" value="Thioredoxin_7"/>
    <property type="match status" value="1"/>
</dbReference>
<comment type="caution">
    <text evidence="4">The sequence shown here is derived from an EMBL/GenBank/DDBJ whole genome shotgun (WGS) entry which is preliminary data.</text>
</comment>
<feature type="signal peptide" evidence="2">
    <location>
        <begin position="1"/>
        <end position="21"/>
    </location>
</feature>
<keyword evidence="5" id="KW-1185">Reference proteome</keyword>
<keyword evidence="1" id="KW-0676">Redox-active center</keyword>
<dbReference type="GO" id="GO:0045454">
    <property type="term" value="P:cell redox homeostasis"/>
    <property type="evidence" value="ECO:0007669"/>
    <property type="project" value="TreeGrafter"/>
</dbReference>
<dbReference type="Gene3D" id="3.40.30.10">
    <property type="entry name" value="Glutaredoxin"/>
    <property type="match status" value="1"/>
</dbReference>
<evidence type="ECO:0000256" key="1">
    <source>
        <dbReference type="ARBA" id="ARBA00023284"/>
    </source>
</evidence>
<dbReference type="PANTHER" id="PTHR32234">
    <property type="entry name" value="THIOL:DISULFIDE INTERCHANGE PROTEIN DSBD"/>
    <property type="match status" value="1"/>
</dbReference>
<organism evidence="4 5">
    <name type="scientific">Mucilaginibacter achroorhodeus</name>
    <dbReference type="NCBI Taxonomy" id="2599294"/>
    <lineage>
        <taxon>Bacteria</taxon>
        <taxon>Pseudomonadati</taxon>
        <taxon>Bacteroidota</taxon>
        <taxon>Sphingobacteriia</taxon>
        <taxon>Sphingobacteriales</taxon>
        <taxon>Sphingobacteriaceae</taxon>
        <taxon>Mucilaginibacter</taxon>
    </lineage>
</organism>
<evidence type="ECO:0000259" key="3">
    <source>
        <dbReference type="PROSITE" id="PS51352"/>
    </source>
</evidence>
<gene>
    <name evidence="4" type="ORF">FPZ42_04335</name>
</gene>
<accession>A0A563UAT8</accession>
<dbReference type="InterPro" id="IPR013766">
    <property type="entry name" value="Thioredoxin_domain"/>
</dbReference>
<dbReference type="InterPro" id="IPR036249">
    <property type="entry name" value="Thioredoxin-like_sf"/>
</dbReference>
<dbReference type="AlphaFoldDB" id="A0A563UAT8"/>
<evidence type="ECO:0000313" key="4">
    <source>
        <dbReference type="EMBL" id="TWR28454.1"/>
    </source>
</evidence>
<feature type="domain" description="Thioredoxin" evidence="3">
    <location>
        <begin position="12"/>
        <end position="152"/>
    </location>
</feature>
<keyword evidence="2" id="KW-0732">Signal</keyword>
<dbReference type="SUPFAM" id="SSF52833">
    <property type="entry name" value="Thioredoxin-like"/>
    <property type="match status" value="1"/>
</dbReference>
<proteinExistence type="predicted"/>